<evidence type="ECO:0000256" key="4">
    <source>
        <dbReference type="ARBA" id="ARBA00022692"/>
    </source>
</evidence>
<keyword evidence="3" id="KW-0997">Cell inner membrane</keyword>
<gene>
    <name evidence="9" type="ORF">METZ01_LOCUS128237</name>
</gene>
<feature type="transmembrane region" description="Helical" evidence="7">
    <location>
        <begin position="99"/>
        <end position="118"/>
    </location>
</feature>
<dbReference type="PANTHER" id="PTHR43066">
    <property type="entry name" value="RHOMBOID-RELATED PROTEIN"/>
    <property type="match status" value="1"/>
</dbReference>
<comment type="subcellular location">
    <subcellularLocation>
        <location evidence="1">Membrane</location>
        <topology evidence="1">Multi-pass membrane protein</topology>
    </subcellularLocation>
</comment>
<accession>A0A381YFT4</accession>
<feature type="transmembrane region" description="Helical" evidence="7">
    <location>
        <begin position="32"/>
        <end position="63"/>
    </location>
</feature>
<dbReference type="GO" id="GO:0016020">
    <property type="term" value="C:membrane"/>
    <property type="evidence" value="ECO:0007669"/>
    <property type="project" value="UniProtKB-SubCell"/>
</dbReference>
<evidence type="ECO:0000256" key="1">
    <source>
        <dbReference type="ARBA" id="ARBA00004141"/>
    </source>
</evidence>
<name>A0A381YFT4_9ZZZZ</name>
<dbReference type="PANTHER" id="PTHR43066:SF26">
    <property type="entry name" value="RHOMBOID PROTEASE GLPG"/>
    <property type="match status" value="1"/>
</dbReference>
<dbReference type="InterPro" id="IPR035952">
    <property type="entry name" value="Rhomboid-like_sf"/>
</dbReference>
<evidence type="ECO:0000256" key="5">
    <source>
        <dbReference type="ARBA" id="ARBA00022989"/>
    </source>
</evidence>
<feature type="transmembrane region" description="Helical" evidence="7">
    <location>
        <begin position="75"/>
        <end position="93"/>
    </location>
</feature>
<keyword evidence="6 7" id="KW-0472">Membrane</keyword>
<evidence type="ECO:0000256" key="3">
    <source>
        <dbReference type="ARBA" id="ARBA00022519"/>
    </source>
</evidence>
<sequence length="234" mass="25630">MWQYTLPPGLFRSAVYNFGVVPASLLGSKEGYLPATITIFTSMFMHGGWFHLIGNMVFLWIFGDNVEDSMGRVKFIIFYLLAGIAAAYTQALIDPSSEIPMIGASGAIAGVLGAYLLLHPKANVNVLLWIIIFITVIRVPASIVLGFWIISQFFSLGVASTGEGGVAYFAHIGGFIAGMALIPFFKDAGITLWESSQSKAFETRDFNLQELIPGNKVDGFMDDFIKDADDKKRH</sequence>
<feature type="transmembrane region" description="Helical" evidence="7">
    <location>
        <begin position="127"/>
        <end position="154"/>
    </location>
</feature>
<proteinExistence type="predicted"/>
<feature type="transmembrane region" description="Helical" evidence="7">
    <location>
        <begin position="166"/>
        <end position="185"/>
    </location>
</feature>
<dbReference type="SUPFAM" id="SSF144091">
    <property type="entry name" value="Rhomboid-like"/>
    <property type="match status" value="1"/>
</dbReference>
<keyword evidence="5 7" id="KW-1133">Transmembrane helix</keyword>
<dbReference type="FunFam" id="1.20.1540.10:FF:000027">
    <property type="entry name" value="Rhomboid family intramembrane serine protease"/>
    <property type="match status" value="1"/>
</dbReference>
<protein>
    <recommendedName>
        <fullName evidence="8">Peptidase S54 rhomboid domain-containing protein</fullName>
    </recommendedName>
</protein>
<evidence type="ECO:0000256" key="2">
    <source>
        <dbReference type="ARBA" id="ARBA00022475"/>
    </source>
</evidence>
<keyword evidence="2" id="KW-1003">Cell membrane</keyword>
<reference evidence="9" key="1">
    <citation type="submission" date="2018-05" db="EMBL/GenBank/DDBJ databases">
        <authorList>
            <person name="Lanie J.A."/>
            <person name="Ng W.-L."/>
            <person name="Kazmierczak K.M."/>
            <person name="Andrzejewski T.M."/>
            <person name="Davidsen T.M."/>
            <person name="Wayne K.J."/>
            <person name="Tettelin H."/>
            <person name="Glass J.I."/>
            <person name="Rusch D."/>
            <person name="Podicherti R."/>
            <person name="Tsui H.-C.T."/>
            <person name="Winkler M.E."/>
        </authorList>
    </citation>
    <scope>NUCLEOTIDE SEQUENCE</scope>
</reference>
<feature type="domain" description="Peptidase S54 rhomboid" evidence="8">
    <location>
        <begin position="37"/>
        <end position="183"/>
    </location>
</feature>
<dbReference type="Pfam" id="PF01694">
    <property type="entry name" value="Rhomboid"/>
    <property type="match status" value="1"/>
</dbReference>
<dbReference type="AlphaFoldDB" id="A0A381YFT4"/>
<keyword evidence="4 7" id="KW-0812">Transmembrane</keyword>
<evidence type="ECO:0000256" key="7">
    <source>
        <dbReference type="SAM" id="Phobius"/>
    </source>
</evidence>
<dbReference type="Gene3D" id="1.20.1540.10">
    <property type="entry name" value="Rhomboid-like"/>
    <property type="match status" value="1"/>
</dbReference>
<dbReference type="GO" id="GO:0004252">
    <property type="term" value="F:serine-type endopeptidase activity"/>
    <property type="evidence" value="ECO:0007669"/>
    <property type="project" value="InterPro"/>
</dbReference>
<organism evidence="9">
    <name type="scientific">marine metagenome</name>
    <dbReference type="NCBI Taxonomy" id="408172"/>
    <lineage>
        <taxon>unclassified sequences</taxon>
        <taxon>metagenomes</taxon>
        <taxon>ecological metagenomes</taxon>
    </lineage>
</organism>
<dbReference type="InterPro" id="IPR022764">
    <property type="entry name" value="Peptidase_S54_rhomboid_dom"/>
</dbReference>
<evidence type="ECO:0000313" key="9">
    <source>
        <dbReference type="EMBL" id="SVA75383.1"/>
    </source>
</evidence>
<evidence type="ECO:0000256" key="6">
    <source>
        <dbReference type="ARBA" id="ARBA00023136"/>
    </source>
</evidence>
<dbReference type="EMBL" id="UINC01018039">
    <property type="protein sequence ID" value="SVA75383.1"/>
    <property type="molecule type" value="Genomic_DNA"/>
</dbReference>
<evidence type="ECO:0000259" key="8">
    <source>
        <dbReference type="Pfam" id="PF01694"/>
    </source>
</evidence>